<keyword evidence="2" id="KW-1185">Reference proteome</keyword>
<evidence type="ECO:0000313" key="1">
    <source>
        <dbReference type="EMBL" id="MBD1365531.1"/>
    </source>
</evidence>
<dbReference type="EMBL" id="JACWMY010000009">
    <property type="protein sequence ID" value="MBD1365531.1"/>
    <property type="molecule type" value="Genomic_DNA"/>
</dbReference>
<gene>
    <name evidence="1" type="ORF">IDJ77_17075</name>
</gene>
<dbReference type="RefSeq" id="WP_191190199.1">
    <property type="nucleotide sequence ID" value="NZ_JACWMY010000009.1"/>
</dbReference>
<dbReference type="Proteomes" id="UP000606600">
    <property type="component" value="Unassembled WGS sequence"/>
</dbReference>
<organism evidence="1 2">
    <name type="scientific">Mucilaginibacter pankratovii</name>
    <dbReference type="NCBI Taxonomy" id="2772110"/>
    <lineage>
        <taxon>Bacteria</taxon>
        <taxon>Pseudomonadati</taxon>
        <taxon>Bacteroidota</taxon>
        <taxon>Sphingobacteriia</taxon>
        <taxon>Sphingobacteriales</taxon>
        <taxon>Sphingobacteriaceae</taxon>
        <taxon>Mucilaginibacter</taxon>
    </lineage>
</organism>
<comment type="caution">
    <text evidence="1">The sequence shown here is derived from an EMBL/GenBank/DDBJ whole genome shotgun (WGS) entry which is preliminary data.</text>
</comment>
<protein>
    <submittedName>
        <fullName evidence="1">Uncharacterized protein</fullName>
    </submittedName>
</protein>
<name>A0ABR7WT92_9SPHI</name>
<accession>A0ABR7WT92</accession>
<proteinExistence type="predicted"/>
<sequence length="84" mass="9485">MELYKNRLIAYSLGNFCTYRSVSVAGICGLAPMLKLRINKKGQFLSGQIVSYKQSHDKGLLPDTLNRASRRIKTLTETILKPRV</sequence>
<evidence type="ECO:0000313" key="2">
    <source>
        <dbReference type="Proteomes" id="UP000606600"/>
    </source>
</evidence>
<reference evidence="1 2" key="1">
    <citation type="submission" date="2020-09" db="EMBL/GenBank/DDBJ databases">
        <title>Novel species of Mucilaginibacter isolated from a glacier on the Tibetan Plateau.</title>
        <authorList>
            <person name="Liu Q."/>
            <person name="Xin Y.-H."/>
        </authorList>
    </citation>
    <scope>NUCLEOTIDE SEQUENCE [LARGE SCALE GENOMIC DNA]</scope>
    <source>
        <strain evidence="1 2">ZT4R22</strain>
    </source>
</reference>